<evidence type="ECO:0000259" key="2">
    <source>
        <dbReference type="Pfam" id="PF14498"/>
    </source>
</evidence>
<proteinExistence type="predicted"/>
<accession>A0A6A6W696</accession>
<reference evidence="5" key="1">
    <citation type="journal article" date="2020" name="Stud. Mycol.">
        <title>101 Dothideomycetes genomes: a test case for predicting lifestyles and emergence of pathogens.</title>
        <authorList>
            <person name="Haridas S."/>
            <person name="Albert R."/>
            <person name="Binder M."/>
            <person name="Bloem J."/>
            <person name="Labutti K."/>
            <person name="Salamov A."/>
            <person name="Andreopoulos B."/>
            <person name="Baker S."/>
            <person name="Barry K."/>
            <person name="Bills G."/>
            <person name="Bluhm B."/>
            <person name="Cannon C."/>
            <person name="Castanera R."/>
            <person name="Culley D."/>
            <person name="Daum C."/>
            <person name="Ezra D."/>
            <person name="Gonzalez J."/>
            <person name="Henrissat B."/>
            <person name="Kuo A."/>
            <person name="Liang C."/>
            <person name="Lipzen A."/>
            <person name="Lutzoni F."/>
            <person name="Magnuson J."/>
            <person name="Mondo S."/>
            <person name="Nolan M."/>
            <person name="Ohm R."/>
            <person name="Pangilinan J."/>
            <person name="Park H.-J."/>
            <person name="Ramirez L."/>
            <person name="Alfaro M."/>
            <person name="Sun H."/>
            <person name="Tritt A."/>
            <person name="Yoshinaga Y."/>
            <person name="Zwiers L.-H."/>
            <person name="Turgeon B."/>
            <person name="Goodwin S."/>
            <person name="Spatafora J."/>
            <person name="Crous P."/>
            <person name="Grigoriev I."/>
        </authorList>
    </citation>
    <scope>NUCLEOTIDE SEQUENCE</scope>
    <source>
        <strain evidence="5">CBS 121739</strain>
    </source>
</reference>
<dbReference type="Pfam" id="PF22124">
    <property type="entry name" value="Glyco_hydro_95_cat"/>
    <property type="match status" value="1"/>
</dbReference>
<dbReference type="InterPro" id="IPR012341">
    <property type="entry name" value="6hp_glycosidase-like_sf"/>
</dbReference>
<dbReference type="Gene3D" id="1.50.10.10">
    <property type="match status" value="1"/>
</dbReference>
<keyword evidence="1" id="KW-0732">Signal</keyword>
<evidence type="ECO:0000313" key="5">
    <source>
        <dbReference type="EMBL" id="KAF2756591.1"/>
    </source>
</evidence>
<feature type="signal peptide" evidence="1">
    <location>
        <begin position="1"/>
        <end position="20"/>
    </location>
</feature>
<dbReference type="InterPro" id="IPR016518">
    <property type="entry name" value="Alpha-L-fucosidase"/>
</dbReference>
<keyword evidence="5" id="KW-0378">Hydrolase</keyword>
<dbReference type="OrthoDB" id="2848340at2759"/>
<name>A0A6A6W696_9PEZI</name>
<feature type="chain" id="PRO_5025670296" evidence="1">
    <location>
        <begin position="21"/>
        <end position="793"/>
    </location>
</feature>
<dbReference type="AlphaFoldDB" id="A0A6A6W696"/>
<gene>
    <name evidence="5" type="ORF">EJ05DRAFT_539513</name>
</gene>
<dbReference type="Pfam" id="PF21307">
    <property type="entry name" value="Glyco_hydro_95_C"/>
    <property type="match status" value="1"/>
</dbReference>
<dbReference type="InterPro" id="IPR027414">
    <property type="entry name" value="GH95_N_dom"/>
</dbReference>
<evidence type="ECO:0000259" key="4">
    <source>
        <dbReference type="Pfam" id="PF22124"/>
    </source>
</evidence>
<evidence type="ECO:0000313" key="6">
    <source>
        <dbReference type="Proteomes" id="UP000799437"/>
    </source>
</evidence>
<sequence>MLLPRYIAFFLINFVIRCEAKTLWSYSPASSEDIIRTAYPVGNGVLGAMAFGPAGAEKLVLNIDSLWSGGPFENSSYRGGNPSSPVSSSLDGIRDWIFQNGTGNVSQLLGSNEMYGSYRVLGNFSIEIAGVSDATSSYHRQLDLKNGLHATTFLADGASFSTTAYCSFPDQVCVYDVTSDHDLPSITVWLENQKVDSALNKQSCGNAYVRMRGVTQIGPPLGMRYDAIARAIGDANSSCDPDTGYLTLHPSIGSKQATFVVGADTDFDQEKGTSVFGYSFRGANPGYSVRRLTDTAARKTAATLLEAHIGDYQNLAGRFVLDLPDPLESAALETSELFERYSSSNTTGDPFLESLLFDFSRHLFISASRENSLPPNLQGRWSEELGAAWSGDYHSNINLQMNHWNADQTGLGELQAALWNYMEQNWVPRGTQTAKLLYGAPGWVVHDEMNIFGHTGMKSDAQWANYPIAAAWMMQHVWDNFEYSSDISWLRDQGYPLLKGVAQFWLSQLMKDKYTNDNTIVVAPCNSAEHGPTTFGCAHYQQLIYQVFESILSSNALIGDTDTSFITNVSRTLEKLDKGIHIGSFNQIKEWKLPDSYGYDFPNDTHRHLSDLVGWYPGYSISSYENAYTNSTLQEAVTTKLYSRGNGNAADGNAAWAKVWRSACWGRLNNTERAYYELKYAIEQNFAPNGLSMYSGRYPPFQIDANYGLGGAVLSMLMVDLPQRHGELGVRTVVLGPAIPVSWVGGSVKGLRLRGGGQVDFDWDNEGIVRSAVVTGREKPLRVVNKIGDVVVA</sequence>
<dbReference type="PANTHER" id="PTHR31084:SF3">
    <property type="entry name" value="ALPHA-FUCOSIDASE A"/>
    <property type="match status" value="1"/>
</dbReference>
<keyword evidence="6" id="KW-1185">Reference proteome</keyword>
<feature type="domain" description="Glycosyl hydrolase family 95 N-terminal" evidence="2">
    <location>
        <begin position="23"/>
        <end position="269"/>
    </location>
</feature>
<dbReference type="EMBL" id="ML996575">
    <property type="protein sequence ID" value="KAF2756591.1"/>
    <property type="molecule type" value="Genomic_DNA"/>
</dbReference>
<dbReference type="GO" id="GO:0004560">
    <property type="term" value="F:alpha-L-fucosidase activity"/>
    <property type="evidence" value="ECO:0007669"/>
    <property type="project" value="InterPro"/>
</dbReference>
<dbReference type="Proteomes" id="UP000799437">
    <property type="component" value="Unassembled WGS sequence"/>
</dbReference>
<feature type="domain" description="Alpha fucosidase A-like C-terminal" evidence="3">
    <location>
        <begin position="734"/>
        <end position="783"/>
    </location>
</feature>
<dbReference type="InterPro" id="IPR008928">
    <property type="entry name" value="6-hairpin_glycosidase_sf"/>
</dbReference>
<dbReference type="PIRSF" id="PIRSF007663">
    <property type="entry name" value="UCP007663"/>
    <property type="match status" value="1"/>
</dbReference>
<feature type="domain" description="Glycosyl hydrolase family 95 catalytic" evidence="4">
    <location>
        <begin position="302"/>
        <end position="717"/>
    </location>
</feature>
<evidence type="ECO:0000259" key="3">
    <source>
        <dbReference type="Pfam" id="PF21307"/>
    </source>
</evidence>
<dbReference type="InterPro" id="IPR049053">
    <property type="entry name" value="AFCA-like_C"/>
</dbReference>
<dbReference type="GeneID" id="54490580"/>
<dbReference type="GO" id="GO:0005975">
    <property type="term" value="P:carbohydrate metabolic process"/>
    <property type="evidence" value="ECO:0007669"/>
    <property type="project" value="InterPro"/>
</dbReference>
<dbReference type="PANTHER" id="PTHR31084">
    <property type="entry name" value="ALPHA-L-FUCOSIDASE 2"/>
    <property type="match status" value="1"/>
</dbReference>
<organism evidence="5 6">
    <name type="scientific">Pseudovirgaria hyperparasitica</name>
    <dbReference type="NCBI Taxonomy" id="470096"/>
    <lineage>
        <taxon>Eukaryota</taxon>
        <taxon>Fungi</taxon>
        <taxon>Dikarya</taxon>
        <taxon>Ascomycota</taxon>
        <taxon>Pezizomycotina</taxon>
        <taxon>Dothideomycetes</taxon>
        <taxon>Dothideomycetes incertae sedis</taxon>
        <taxon>Acrospermales</taxon>
        <taxon>Acrospermaceae</taxon>
        <taxon>Pseudovirgaria</taxon>
    </lineage>
</organism>
<dbReference type="Pfam" id="PF14498">
    <property type="entry name" value="Glyco_hyd_65N_2"/>
    <property type="match status" value="1"/>
</dbReference>
<evidence type="ECO:0000256" key="1">
    <source>
        <dbReference type="SAM" id="SignalP"/>
    </source>
</evidence>
<dbReference type="SUPFAM" id="SSF48208">
    <property type="entry name" value="Six-hairpin glycosidases"/>
    <property type="match status" value="1"/>
</dbReference>
<protein>
    <submittedName>
        <fullName evidence="5">Glycoside hydrolase family 95 protein-like protein</fullName>
    </submittedName>
</protein>
<dbReference type="InterPro" id="IPR054363">
    <property type="entry name" value="GH95_cat"/>
</dbReference>
<dbReference type="RefSeq" id="XP_033599042.1">
    <property type="nucleotide sequence ID" value="XM_033749526.1"/>
</dbReference>